<comment type="caution">
    <text evidence="2">The sequence shown here is derived from an EMBL/GenBank/DDBJ whole genome shotgun (WGS) entry which is preliminary data.</text>
</comment>
<name>A0A371H4M3_MUCPR</name>
<sequence length="73" mass="8372">MTQSAKKDQVEEGESLGSETVRKNPEIQELRSGRQRITNSRLRDFMLQADIRREVIAQKPYFTTQSSGSDQTI</sequence>
<dbReference type="EMBL" id="QJKJ01003574">
    <property type="protein sequence ID" value="RDX97784.1"/>
    <property type="molecule type" value="Genomic_DNA"/>
</dbReference>
<evidence type="ECO:0000256" key="1">
    <source>
        <dbReference type="SAM" id="MobiDB-lite"/>
    </source>
</evidence>
<feature type="region of interest" description="Disordered" evidence="1">
    <location>
        <begin position="1"/>
        <end position="35"/>
    </location>
</feature>
<feature type="non-terminal residue" evidence="2">
    <location>
        <position position="1"/>
    </location>
</feature>
<reference evidence="2" key="1">
    <citation type="submission" date="2018-05" db="EMBL/GenBank/DDBJ databases">
        <title>Draft genome of Mucuna pruriens seed.</title>
        <authorList>
            <person name="Nnadi N.E."/>
            <person name="Vos R."/>
            <person name="Hasami M.H."/>
            <person name="Devisetty U.K."/>
            <person name="Aguiy J.C."/>
        </authorList>
    </citation>
    <scope>NUCLEOTIDE SEQUENCE [LARGE SCALE GENOMIC DNA]</scope>
    <source>
        <strain evidence="2">JCA_2017</strain>
    </source>
</reference>
<gene>
    <name evidence="2" type="ORF">CR513_19404</name>
</gene>
<organism evidence="2 3">
    <name type="scientific">Mucuna pruriens</name>
    <name type="common">Velvet bean</name>
    <name type="synonym">Dolichos pruriens</name>
    <dbReference type="NCBI Taxonomy" id="157652"/>
    <lineage>
        <taxon>Eukaryota</taxon>
        <taxon>Viridiplantae</taxon>
        <taxon>Streptophyta</taxon>
        <taxon>Embryophyta</taxon>
        <taxon>Tracheophyta</taxon>
        <taxon>Spermatophyta</taxon>
        <taxon>Magnoliopsida</taxon>
        <taxon>eudicotyledons</taxon>
        <taxon>Gunneridae</taxon>
        <taxon>Pentapetalae</taxon>
        <taxon>rosids</taxon>
        <taxon>fabids</taxon>
        <taxon>Fabales</taxon>
        <taxon>Fabaceae</taxon>
        <taxon>Papilionoideae</taxon>
        <taxon>50 kb inversion clade</taxon>
        <taxon>NPAAA clade</taxon>
        <taxon>indigoferoid/millettioid clade</taxon>
        <taxon>Phaseoleae</taxon>
        <taxon>Mucuna</taxon>
    </lineage>
</organism>
<dbReference type="Proteomes" id="UP000257109">
    <property type="component" value="Unassembled WGS sequence"/>
</dbReference>
<dbReference type="AlphaFoldDB" id="A0A371H4M3"/>
<evidence type="ECO:0000313" key="3">
    <source>
        <dbReference type="Proteomes" id="UP000257109"/>
    </source>
</evidence>
<proteinExistence type="predicted"/>
<accession>A0A371H4M3</accession>
<keyword evidence="3" id="KW-1185">Reference proteome</keyword>
<protein>
    <submittedName>
        <fullName evidence="2">Uncharacterized protein</fullName>
    </submittedName>
</protein>
<feature type="compositionally biased region" description="Basic and acidic residues" evidence="1">
    <location>
        <begin position="1"/>
        <end position="10"/>
    </location>
</feature>
<feature type="compositionally biased region" description="Basic and acidic residues" evidence="1">
    <location>
        <begin position="20"/>
        <end position="32"/>
    </location>
</feature>
<evidence type="ECO:0000313" key="2">
    <source>
        <dbReference type="EMBL" id="RDX97784.1"/>
    </source>
</evidence>